<dbReference type="PANTHER" id="PTHR30288:SF0">
    <property type="entry name" value="FLAGELLAR HOOK-ASSOCIATED PROTEIN 2"/>
    <property type="match status" value="1"/>
</dbReference>
<evidence type="ECO:0000256" key="3">
    <source>
        <dbReference type="ARBA" id="ARBA00023054"/>
    </source>
</evidence>
<keyword evidence="8" id="KW-0282">Flagellum</keyword>
<dbReference type="Pfam" id="PF02465">
    <property type="entry name" value="FliD_N"/>
    <property type="match status" value="1"/>
</dbReference>
<dbReference type="Proteomes" id="UP001258181">
    <property type="component" value="Unassembled WGS sequence"/>
</dbReference>
<gene>
    <name evidence="8" type="ORF">J2X07_002119</name>
</gene>
<comment type="function">
    <text evidence="5">Required for morphogenesis and for the elongation of the flagellar filament by facilitating polymerization of the flagellin monomers at the tip of growing filament. Forms a capping structure, which prevents flagellin subunits (transported through the central channel of the flagellum) from leaking out without polymerization at the distal end.</text>
</comment>
<keyword evidence="4 5" id="KW-0975">Bacterial flagellum</keyword>
<dbReference type="InterPro" id="IPR003481">
    <property type="entry name" value="FliD_N"/>
</dbReference>
<evidence type="ECO:0000256" key="4">
    <source>
        <dbReference type="ARBA" id="ARBA00023143"/>
    </source>
</evidence>
<reference evidence="8 9" key="1">
    <citation type="submission" date="2023-07" db="EMBL/GenBank/DDBJ databases">
        <title>Sorghum-associated microbial communities from plants grown in Nebraska, USA.</title>
        <authorList>
            <person name="Schachtman D."/>
        </authorList>
    </citation>
    <scope>NUCLEOTIDE SEQUENCE [LARGE SCALE GENOMIC DNA]</scope>
    <source>
        <strain evidence="8 9">BE211</strain>
    </source>
</reference>
<organism evidence="8 9">
    <name type="scientific">Fictibacillus barbaricus</name>
    <dbReference type="NCBI Taxonomy" id="182136"/>
    <lineage>
        <taxon>Bacteria</taxon>
        <taxon>Bacillati</taxon>
        <taxon>Bacillota</taxon>
        <taxon>Bacilli</taxon>
        <taxon>Bacillales</taxon>
        <taxon>Fictibacillaceae</taxon>
        <taxon>Fictibacillus</taxon>
    </lineage>
</organism>
<dbReference type="Pfam" id="PF07195">
    <property type="entry name" value="FliD_C"/>
    <property type="match status" value="1"/>
</dbReference>
<comment type="subcellular location">
    <subcellularLocation>
        <location evidence="5">Secreted</location>
    </subcellularLocation>
    <subcellularLocation>
        <location evidence="5">Bacterial flagellum</location>
    </subcellularLocation>
</comment>
<evidence type="ECO:0000256" key="2">
    <source>
        <dbReference type="ARBA" id="ARBA00011255"/>
    </source>
</evidence>
<evidence type="ECO:0000259" key="7">
    <source>
        <dbReference type="Pfam" id="PF07195"/>
    </source>
</evidence>
<dbReference type="NCBIfam" id="NF005833">
    <property type="entry name" value="PRK07737.1"/>
    <property type="match status" value="1"/>
</dbReference>
<proteinExistence type="inferred from homology"/>
<keyword evidence="8" id="KW-0966">Cell projection</keyword>
<keyword evidence="8" id="KW-0969">Cilium</keyword>
<feature type="domain" description="Flagellar hook-associated protein 2 C-terminal" evidence="7">
    <location>
        <begin position="247"/>
        <end position="498"/>
    </location>
</feature>
<dbReference type="InterPro" id="IPR010809">
    <property type="entry name" value="FliD_C"/>
</dbReference>
<evidence type="ECO:0000313" key="9">
    <source>
        <dbReference type="Proteomes" id="UP001258181"/>
    </source>
</evidence>
<keyword evidence="9" id="KW-1185">Reference proteome</keyword>
<evidence type="ECO:0000259" key="6">
    <source>
        <dbReference type="Pfam" id="PF02465"/>
    </source>
</evidence>
<sequence>MSGMRISGLASGMDIDSIVKDLMKAEKIPLDKLSQKKTALEWQRDDYRSMNKLLDDFDQFIFKGIGMQSTFTKKTVASTNPSAVTATASGSASNITSRITVNQLATSRNWVSGVVTNADGITRAKSTDTLNVVNSGAFGATPFELEFKIQKPGSTTLEASKKITIDPNVDTLESVAKKFTNAGLEMSAFYDDSTGKFVISNNLTGSGSKLSLVTDKTVDFFKNIGFTSAIAGATGPQDLGGIDNGLNAKFDLNGLTGLERASNDFTISGVSYSLKAVTTSDVVISSSTDTNGVFDSIKSFVDKYNETIEAINKKTGETKYRDFPPLTDEQRKDLSDKEAELWDEKAKSGMLRGDSILSSGLNTMRQNLYTTVNTGDAKYDQLSKIGITTTANYLDKGKLQIDETKLREALSANPDAVMKLFTADDGIAKSLRKTIDSTVDKIELKAGNSLRTNAQFTLGRELNDVNTRISAFQDRLTQVESRYYRQFTEMEKAIQRSNQQSTYLMQQFGGGQ</sequence>
<accession>A0ABU1U0X8</accession>
<evidence type="ECO:0000313" key="8">
    <source>
        <dbReference type="EMBL" id="MDR7073133.1"/>
    </source>
</evidence>
<feature type="domain" description="Flagellar hook-associated protein 2 N-terminal" evidence="6">
    <location>
        <begin position="11"/>
        <end position="107"/>
    </location>
</feature>
<comment type="subunit">
    <text evidence="2 5">Homopentamer.</text>
</comment>
<comment type="caution">
    <text evidence="8">The sequence shown here is derived from an EMBL/GenBank/DDBJ whole genome shotgun (WGS) entry which is preliminary data.</text>
</comment>
<protein>
    <recommendedName>
        <fullName evidence="5">Flagellar hook-associated protein 2</fullName>
        <shortName evidence="5">HAP2</shortName>
    </recommendedName>
    <alternativeName>
        <fullName evidence="5">Flagellar cap protein</fullName>
    </alternativeName>
</protein>
<name>A0ABU1U0X8_9BACL</name>
<evidence type="ECO:0000256" key="1">
    <source>
        <dbReference type="ARBA" id="ARBA00009764"/>
    </source>
</evidence>
<keyword evidence="5" id="KW-0964">Secreted</keyword>
<evidence type="ECO:0000256" key="5">
    <source>
        <dbReference type="RuleBase" id="RU362066"/>
    </source>
</evidence>
<dbReference type="PANTHER" id="PTHR30288">
    <property type="entry name" value="FLAGELLAR CAP/ASSEMBLY PROTEIN FLID"/>
    <property type="match status" value="1"/>
</dbReference>
<dbReference type="EMBL" id="JAVDWA010000003">
    <property type="protein sequence ID" value="MDR7073133.1"/>
    <property type="molecule type" value="Genomic_DNA"/>
</dbReference>
<comment type="similarity">
    <text evidence="1 5">Belongs to the FliD family.</text>
</comment>
<keyword evidence="3" id="KW-0175">Coiled coil</keyword>
<dbReference type="InterPro" id="IPR040026">
    <property type="entry name" value="FliD"/>
</dbReference>